<sequence>MLLVKGTPTLQHKVTGRWTRPDNVFGTHKLDEMMLACEVNDALRPPGTDHLPIITEIDLTTERTKEEDKRDFRETDWDEFREKLEKKVEERMGKERIENEDEFEVEVDMLTNIIQETIAEVVPWKNTCPRSKRWWGRKLKEMKQELNRARNEAWRFRAWEGHEMGRTVKRLTGRF</sequence>
<dbReference type="STRING" id="230819.A0A5C3K960"/>
<evidence type="ECO:0000313" key="2">
    <source>
        <dbReference type="Proteomes" id="UP000307440"/>
    </source>
</evidence>
<dbReference type="OrthoDB" id="3261136at2759"/>
<dbReference type="EMBL" id="ML210723">
    <property type="protein sequence ID" value="TFK16595.1"/>
    <property type="molecule type" value="Genomic_DNA"/>
</dbReference>
<gene>
    <name evidence="1" type="ORF">FA15DRAFT_547792</name>
</gene>
<protein>
    <recommendedName>
        <fullName evidence="3">Endonuclease/exonuclease/phosphatase domain-containing protein</fullName>
    </recommendedName>
</protein>
<keyword evidence="2" id="KW-1185">Reference proteome</keyword>
<evidence type="ECO:0008006" key="3">
    <source>
        <dbReference type="Google" id="ProtNLM"/>
    </source>
</evidence>
<dbReference type="AlphaFoldDB" id="A0A5C3K960"/>
<reference evidence="1 2" key="1">
    <citation type="journal article" date="2019" name="Nat. Ecol. Evol.">
        <title>Megaphylogeny resolves global patterns of mushroom evolution.</title>
        <authorList>
            <person name="Varga T."/>
            <person name="Krizsan K."/>
            <person name="Foldi C."/>
            <person name="Dima B."/>
            <person name="Sanchez-Garcia M."/>
            <person name="Sanchez-Ramirez S."/>
            <person name="Szollosi G.J."/>
            <person name="Szarkandi J.G."/>
            <person name="Papp V."/>
            <person name="Albert L."/>
            <person name="Andreopoulos W."/>
            <person name="Angelini C."/>
            <person name="Antonin V."/>
            <person name="Barry K.W."/>
            <person name="Bougher N.L."/>
            <person name="Buchanan P."/>
            <person name="Buyck B."/>
            <person name="Bense V."/>
            <person name="Catcheside P."/>
            <person name="Chovatia M."/>
            <person name="Cooper J."/>
            <person name="Damon W."/>
            <person name="Desjardin D."/>
            <person name="Finy P."/>
            <person name="Geml J."/>
            <person name="Haridas S."/>
            <person name="Hughes K."/>
            <person name="Justo A."/>
            <person name="Karasinski D."/>
            <person name="Kautmanova I."/>
            <person name="Kiss B."/>
            <person name="Kocsube S."/>
            <person name="Kotiranta H."/>
            <person name="LaButti K.M."/>
            <person name="Lechner B.E."/>
            <person name="Liimatainen K."/>
            <person name="Lipzen A."/>
            <person name="Lukacs Z."/>
            <person name="Mihaltcheva S."/>
            <person name="Morgado L.N."/>
            <person name="Niskanen T."/>
            <person name="Noordeloos M.E."/>
            <person name="Ohm R.A."/>
            <person name="Ortiz-Santana B."/>
            <person name="Ovrebo C."/>
            <person name="Racz N."/>
            <person name="Riley R."/>
            <person name="Savchenko A."/>
            <person name="Shiryaev A."/>
            <person name="Soop K."/>
            <person name="Spirin V."/>
            <person name="Szebenyi C."/>
            <person name="Tomsovsky M."/>
            <person name="Tulloss R.E."/>
            <person name="Uehling J."/>
            <person name="Grigoriev I.V."/>
            <person name="Vagvolgyi C."/>
            <person name="Papp T."/>
            <person name="Martin F.M."/>
            <person name="Miettinen O."/>
            <person name="Hibbett D.S."/>
            <person name="Nagy L.G."/>
        </authorList>
    </citation>
    <scope>NUCLEOTIDE SEQUENCE [LARGE SCALE GENOMIC DNA]</scope>
    <source>
        <strain evidence="1 2">CBS 121175</strain>
    </source>
</reference>
<evidence type="ECO:0000313" key="1">
    <source>
        <dbReference type="EMBL" id="TFK16595.1"/>
    </source>
</evidence>
<organism evidence="1 2">
    <name type="scientific">Coprinopsis marcescibilis</name>
    <name type="common">Agaric fungus</name>
    <name type="synonym">Psathyrella marcescibilis</name>
    <dbReference type="NCBI Taxonomy" id="230819"/>
    <lineage>
        <taxon>Eukaryota</taxon>
        <taxon>Fungi</taxon>
        <taxon>Dikarya</taxon>
        <taxon>Basidiomycota</taxon>
        <taxon>Agaricomycotina</taxon>
        <taxon>Agaricomycetes</taxon>
        <taxon>Agaricomycetidae</taxon>
        <taxon>Agaricales</taxon>
        <taxon>Agaricineae</taxon>
        <taxon>Psathyrellaceae</taxon>
        <taxon>Coprinopsis</taxon>
    </lineage>
</organism>
<feature type="non-terminal residue" evidence="1">
    <location>
        <position position="175"/>
    </location>
</feature>
<name>A0A5C3K960_COPMA</name>
<proteinExistence type="predicted"/>
<dbReference type="Proteomes" id="UP000307440">
    <property type="component" value="Unassembled WGS sequence"/>
</dbReference>
<accession>A0A5C3K960</accession>